<dbReference type="RefSeq" id="WP_074644046.1">
    <property type="nucleotide sequence ID" value="NZ_AP025286.1"/>
</dbReference>
<dbReference type="InterPro" id="IPR036217">
    <property type="entry name" value="MethylDNA_cys_MeTrfase_DNAb"/>
</dbReference>
<organism evidence="3 4">
    <name type="scientific">Treponema bryantii</name>
    <dbReference type="NCBI Taxonomy" id="163"/>
    <lineage>
        <taxon>Bacteria</taxon>
        <taxon>Pseudomonadati</taxon>
        <taxon>Spirochaetota</taxon>
        <taxon>Spirochaetia</taxon>
        <taxon>Spirochaetales</taxon>
        <taxon>Treponemataceae</taxon>
        <taxon>Treponema</taxon>
    </lineage>
</organism>
<dbReference type="NCBIfam" id="TIGR00589">
    <property type="entry name" value="ogt"/>
    <property type="match status" value="1"/>
</dbReference>
<proteinExistence type="predicted"/>
<dbReference type="GO" id="GO:0032259">
    <property type="term" value="P:methylation"/>
    <property type="evidence" value="ECO:0007669"/>
    <property type="project" value="UniProtKB-KW"/>
</dbReference>
<dbReference type="Gene3D" id="1.10.10.10">
    <property type="entry name" value="Winged helix-like DNA-binding domain superfamily/Winged helix DNA-binding domain"/>
    <property type="match status" value="1"/>
</dbReference>
<dbReference type="PANTHER" id="PTHR42942:SF1">
    <property type="entry name" value="ALKYLTRANSFERASE-LIKE PROTEIN 1"/>
    <property type="match status" value="1"/>
</dbReference>
<name>A0A1H9H4G0_9SPIR</name>
<dbReference type="InterPro" id="IPR052520">
    <property type="entry name" value="ATL_DNA_repair"/>
</dbReference>
<dbReference type="GO" id="GO:0008168">
    <property type="term" value="F:methyltransferase activity"/>
    <property type="evidence" value="ECO:0007669"/>
    <property type="project" value="UniProtKB-KW"/>
</dbReference>
<dbReference type="EMBL" id="FOFU01000006">
    <property type="protein sequence ID" value="SEQ57169.1"/>
    <property type="molecule type" value="Genomic_DNA"/>
</dbReference>
<reference evidence="3 4" key="1">
    <citation type="submission" date="2016-10" db="EMBL/GenBank/DDBJ databases">
        <authorList>
            <person name="de Groot N.N."/>
        </authorList>
    </citation>
    <scope>NUCLEOTIDE SEQUENCE [LARGE SCALE GENOMIC DNA]</scope>
    <source>
        <strain evidence="3 4">B25</strain>
    </source>
</reference>
<dbReference type="SUPFAM" id="SSF46767">
    <property type="entry name" value="Methylated DNA-protein cysteine methyltransferase, C-terminal domain"/>
    <property type="match status" value="1"/>
</dbReference>
<dbReference type="InterPro" id="IPR036388">
    <property type="entry name" value="WH-like_DNA-bd_sf"/>
</dbReference>
<accession>A0A1H9H4G0</accession>
<dbReference type="OrthoDB" id="9789813at2"/>
<keyword evidence="3" id="KW-0808">Transferase</keyword>
<protein>
    <submittedName>
        <fullName evidence="3">Methylated-DNA-protein-cysteine methyltransferase related protein</fullName>
    </submittedName>
</protein>
<sequence>MSDLKEKIYAAVRLIPRGKVASYSQVAALAGNCNLRRYVGNALHENPSNQITPCHRVVNAKGFCSGSFSFGGPDAQREKLEAEGITFVDGHVDMEKHNITEEDFEVIKAELDNN</sequence>
<dbReference type="CDD" id="cd06445">
    <property type="entry name" value="ATase"/>
    <property type="match status" value="1"/>
</dbReference>
<evidence type="ECO:0000313" key="4">
    <source>
        <dbReference type="Proteomes" id="UP000182360"/>
    </source>
</evidence>
<dbReference type="AlphaFoldDB" id="A0A1H9H4G0"/>
<evidence type="ECO:0000259" key="2">
    <source>
        <dbReference type="Pfam" id="PF01035"/>
    </source>
</evidence>
<keyword evidence="3" id="KW-0489">Methyltransferase</keyword>
<dbReference type="Pfam" id="PF01035">
    <property type="entry name" value="DNA_binding_1"/>
    <property type="match status" value="1"/>
</dbReference>
<keyword evidence="1" id="KW-0227">DNA damage</keyword>
<dbReference type="Proteomes" id="UP000182360">
    <property type="component" value="Unassembled WGS sequence"/>
</dbReference>
<dbReference type="GO" id="GO:0006281">
    <property type="term" value="P:DNA repair"/>
    <property type="evidence" value="ECO:0007669"/>
    <property type="project" value="InterPro"/>
</dbReference>
<evidence type="ECO:0000313" key="3">
    <source>
        <dbReference type="EMBL" id="SEQ57169.1"/>
    </source>
</evidence>
<dbReference type="PANTHER" id="PTHR42942">
    <property type="entry name" value="6-O-METHYLGUANINE DNA METHYLTRANSFERASE"/>
    <property type="match status" value="1"/>
</dbReference>
<dbReference type="STRING" id="163.SAMN04487775_101187"/>
<dbReference type="InterPro" id="IPR014048">
    <property type="entry name" value="MethylDNA_cys_MeTrfase_DNA-bd"/>
</dbReference>
<gene>
    <name evidence="3" type="ORF">SAMN04487977_10643</name>
</gene>
<feature type="domain" description="Methylated-DNA-[protein]-cysteine S-methyltransferase DNA binding" evidence="2">
    <location>
        <begin position="4"/>
        <end position="85"/>
    </location>
</feature>
<evidence type="ECO:0000256" key="1">
    <source>
        <dbReference type="ARBA" id="ARBA00022763"/>
    </source>
</evidence>
<keyword evidence="4" id="KW-1185">Reference proteome</keyword>